<dbReference type="PANTHER" id="PTHR46796">
    <property type="entry name" value="HTH-TYPE TRANSCRIPTIONAL ACTIVATOR RHAS-RELATED"/>
    <property type="match status" value="1"/>
</dbReference>
<keyword evidence="4" id="KW-0804">Transcription</keyword>
<proteinExistence type="predicted"/>
<evidence type="ECO:0000259" key="5">
    <source>
        <dbReference type="PROSITE" id="PS01124"/>
    </source>
</evidence>
<evidence type="ECO:0000256" key="3">
    <source>
        <dbReference type="ARBA" id="ARBA00023159"/>
    </source>
</evidence>
<keyword evidence="1" id="KW-0805">Transcription regulation</keyword>
<keyword evidence="3" id="KW-0010">Activator</keyword>
<dbReference type="InterPro" id="IPR037923">
    <property type="entry name" value="HTH-like"/>
</dbReference>
<protein>
    <submittedName>
        <fullName evidence="6">AraC family transcriptional regulator</fullName>
    </submittedName>
</protein>
<evidence type="ECO:0000313" key="6">
    <source>
        <dbReference type="EMBL" id="AZN39816.1"/>
    </source>
</evidence>
<keyword evidence="7" id="KW-1185">Reference proteome</keyword>
<dbReference type="InterPro" id="IPR018062">
    <property type="entry name" value="HTH_AraC-typ_CS"/>
</dbReference>
<dbReference type="InterPro" id="IPR003313">
    <property type="entry name" value="AraC-bd"/>
</dbReference>
<sequence>MFSSLAVIAGLFLFHSNIVIMEIRSWELTMSLPYAKITSIHAGTIVYPPRGTYGPRVQQDIQLVLLHTGELDIMIDGVHSHVKSGQVILLKPQHQEYFAFAKTQESWHRWIALSVEPLNEFELAYLDSLPFSMPIPEALNTITDLILSMKEDGLNHNELLVSLGYAAFHSFAARIAESKQQQELHPSIRRVLTYVQQHFAEEISLQELSGVAGVSPEHLVRLFHSYNQMTPIRFLWHYRVLKATELLTQSGLAVGEIAARCGFKTAFHLSRLVKEQTGSTPTEIRKSAWGTVTVK</sequence>
<organism evidence="6 7">
    <name type="scientific">Paenibacillus albus</name>
    <dbReference type="NCBI Taxonomy" id="2495582"/>
    <lineage>
        <taxon>Bacteria</taxon>
        <taxon>Bacillati</taxon>
        <taxon>Bacillota</taxon>
        <taxon>Bacilli</taxon>
        <taxon>Bacillales</taxon>
        <taxon>Paenibacillaceae</taxon>
        <taxon>Paenibacillus</taxon>
    </lineage>
</organism>
<dbReference type="SUPFAM" id="SSF46689">
    <property type="entry name" value="Homeodomain-like"/>
    <property type="match status" value="2"/>
</dbReference>
<dbReference type="SUPFAM" id="SSF51215">
    <property type="entry name" value="Regulatory protein AraC"/>
    <property type="match status" value="1"/>
</dbReference>
<dbReference type="Pfam" id="PF12833">
    <property type="entry name" value="HTH_18"/>
    <property type="match status" value="1"/>
</dbReference>
<name>A0A3Q8X3W9_9BACL</name>
<evidence type="ECO:0000256" key="2">
    <source>
        <dbReference type="ARBA" id="ARBA00023125"/>
    </source>
</evidence>
<keyword evidence="2" id="KW-0238">DNA-binding</keyword>
<dbReference type="InterPro" id="IPR050204">
    <property type="entry name" value="AraC_XylS_family_regulators"/>
</dbReference>
<dbReference type="OrthoDB" id="2559672at2"/>
<dbReference type="Gene3D" id="1.10.10.60">
    <property type="entry name" value="Homeodomain-like"/>
    <property type="match status" value="1"/>
</dbReference>
<dbReference type="Proteomes" id="UP000272528">
    <property type="component" value="Chromosome"/>
</dbReference>
<feature type="domain" description="HTH araC/xylS-type" evidence="5">
    <location>
        <begin position="189"/>
        <end position="287"/>
    </location>
</feature>
<dbReference type="GO" id="GO:0043565">
    <property type="term" value="F:sequence-specific DNA binding"/>
    <property type="evidence" value="ECO:0007669"/>
    <property type="project" value="InterPro"/>
</dbReference>
<evidence type="ECO:0000313" key="7">
    <source>
        <dbReference type="Proteomes" id="UP000272528"/>
    </source>
</evidence>
<evidence type="ECO:0000256" key="4">
    <source>
        <dbReference type="ARBA" id="ARBA00023163"/>
    </source>
</evidence>
<dbReference type="KEGG" id="palb:EJC50_09280"/>
<accession>A0A3Q8X3W9</accession>
<dbReference type="Pfam" id="PF02311">
    <property type="entry name" value="AraC_binding"/>
    <property type="match status" value="1"/>
</dbReference>
<evidence type="ECO:0000256" key="1">
    <source>
        <dbReference type="ARBA" id="ARBA00023015"/>
    </source>
</evidence>
<dbReference type="PROSITE" id="PS00041">
    <property type="entry name" value="HTH_ARAC_FAMILY_1"/>
    <property type="match status" value="1"/>
</dbReference>
<gene>
    <name evidence="6" type="ORF">EJC50_09280</name>
</gene>
<dbReference type="AlphaFoldDB" id="A0A3Q8X3W9"/>
<dbReference type="InterPro" id="IPR009057">
    <property type="entry name" value="Homeodomain-like_sf"/>
</dbReference>
<dbReference type="SMART" id="SM00342">
    <property type="entry name" value="HTH_ARAC"/>
    <property type="match status" value="1"/>
</dbReference>
<dbReference type="GO" id="GO:0003700">
    <property type="term" value="F:DNA-binding transcription factor activity"/>
    <property type="evidence" value="ECO:0007669"/>
    <property type="project" value="InterPro"/>
</dbReference>
<dbReference type="InterPro" id="IPR018060">
    <property type="entry name" value="HTH_AraC"/>
</dbReference>
<dbReference type="PROSITE" id="PS01124">
    <property type="entry name" value="HTH_ARAC_FAMILY_2"/>
    <property type="match status" value="1"/>
</dbReference>
<dbReference type="EMBL" id="CP034437">
    <property type="protein sequence ID" value="AZN39816.1"/>
    <property type="molecule type" value="Genomic_DNA"/>
</dbReference>
<reference evidence="7" key="1">
    <citation type="submission" date="2018-12" db="EMBL/GenBank/DDBJ databases">
        <title>Genome sequence of Peanibacillus sp.</title>
        <authorList>
            <person name="Subramani G."/>
            <person name="Srinivasan S."/>
            <person name="Kim M.K."/>
        </authorList>
    </citation>
    <scope>NUCLEOTIDE SEQUENCE [LARGE SCALE GENOMIC DNA]</scope>
    <source>
        <strain evidence="7">18JY67-1</strain>
    </source>
</reference>